<evidence type="ECO:0000256" key="5">
    <source>
        <dbReference type="PROSITE-ProRule" id="PRU00723"/>
    </source>
</evidence>
<keyword evidence="1 5" id="KW-0479">Metal-binding</keyword>
<feature type="zinc finger region" description="C3H1-type" evidence="5">
    <location>
        <begin position="46"/>
        <end position="74"/>
    </location>
</feature>
<feature type="domain" description="C3H1-type" evidence="7">
    <location>
        <begin position="92"/>
        <end position="120"/>
    </location>
</feature>
<reference evidence="8 9" key="1">
    <citation type="submission" date="2018-10" db="EMBL/GenBank/DDBJ databases">
        <title>A high-quality apple genome assembly.</title>
        <authorList>
            <person name="Hu J."/>
        </authorList>
    </citation>
    <scope>NUCLEOTIDE SEQUENCE [LARGE SCALE GENOMIC DNA]</scope>
    <source>
        <strain evidence="9">cv. HFTH1</strain>
        <tissue evidence="8">Young leaf</tissue>
    </source>
</reference>
<dbReference type="EMBL" id="RDQH01000339">
    <property type="protein sequence ID" value="RXH80266.1"/>
    <property type="molecule type" value="Genomic_DNA"/>
</dbReference>
<dbReference type="PANTHER" id="PTHR12506:SF41">
    <property type="entry name" value="ZINC FINGER CCCH DOMAIN-CONTAINING PROTEIN 58"/>
    <property type="match status" value="1"/>
</dbReference>
<evidence type="ECO:0000256" key="3">
    <source>
        <dbReference type="ARBA" id="ARBA00022833"/>
    </source>
</evidence>
<protein>
    <recommendedName>
        <fullName evidence="7">C3H1-type domain-containing protein</fullName>
    </recommendedName>
</protein>
<keyword evidence="3 5" id="KW-0862">Zinc</keyword>
<feature type="domain" description="C3H1-type" evidence="7">
    <location>
        <begin position="299"/>
        <end position="327"/>
    </location>
</feature>
<name>A0A498I9Z3_MALDO</name>
<accession>A0A498I9Z3</accession>
<keyword evidence="4" id="KW-0238">DNA-binding</keyword>
<evidence type="ECO:0000256" key="2">
    <source>
        <dbReference type="ARBA" id="ARBA00022771"/>
    </source>
</evidence>
<evidence type="ECO:0000256" key="1">
    <source>
        <dbReference type="ARBA" id="ARBA00022723"/>
    </source>
</evidence>
<dbReference type="AlphaFoldDB" id="A0A498I9Z3"/>
<dbReference type="STRING" id="3750.A0A498I9Z3"/>
<feature type="region of interest" description="Disordered" evidence="6">
    <location>
        <begin position="1"/>
        <end position="44"/>
    </location>
</feature>
<dbReference type="PROSITE" id="PS50103">
    <property type="entry name" value="ZF_C3H1"/>
    <property type="match status" value="5"/>
</dbReference>
<dbReference type="SUPFAM" id="SSF90229">
    <property type="entry name" value="CCCH zinc finger"/>
    <property type="match status" value="5"/>
</dbReference>
<feature type="region of interest" description="Disordered" evidence="6">
    <location>
        <begin position="429"/>
        <end position="462"/>
    </location>
</feature>
<evidence type="ECO:0000313" key="9">
    <source>
        <dbReference type="Proteomes" id="UP000290289"/>
    </source>
</evidence>
<evidence type="ECO:0000256" key="6">
    <source>
        <dbReference type="SAM" id="MobiDB-lite"/>
    </source>
</evidence>
<dbReference type="Pfam" id="PF00642">
    <property type="entry name" value="zf-CCCH"/>
    <property type="match status" value="5"/>
</dbReference>
<comment type="caution">
    <text evidence="8">The sequence shown here is derived from an EMBL/GenBank/DDBJ whole genome shotgun (WGS) entry which is preliminary data.</text>
</comment>
<feature type="domain" description="C3H1-type" evidence="7">
    <location>
        <begin position="46"/>
        <end position="74"/>
    </location>
</feature>
<feature type="zinc finger region" description="C3H1-type" evidence="5">
    <location>
        <begin position="138"/>
        <end position="166"/>
    </location>
</feature>
<dbReference type="GO" id="GO:0003677">
    <property type="term" value="F:DNA binding"/>
    <property type="evidence" value="ECO:0007669"/>
    <property type="project" value="UniProtKB-KW"/>
</dbReference>
<feature type="domain" description="C3H1-type" evidence="7">
    <location>
        <begin position="138"/>
        <end position="166"/>
    </location>
</feature>
<evidence type="ECO:0000256" key="4">
    <source>
        <dbReference type="ARBA" id="ARBA00023125"/>
    </source>
</evidence>
<dbReference type="PANTHER" id="PTHR12506">
    <property type="entry name" value="PROTEIN PHOSPHATASE RELATED"/>
    <property type="match status" value="1"/>
</dbReference>
<proteinExistence type="predicted"/>
<feature type="domain" description="C3H1-type" evidence="7">
    <location>
        <begin position="345"/>
        <end position="373"/>
    </location>
</feature>
<keyword evidence="2 5" id="KW-0863">Zinc-finger</keyword>
<dbReference type="InterPro" id="IPR050974">
    <property type="entry name" value="Plant_ZF_CCCH"/>
</dbReference>
<feature type="zinc finger region" description="C3H1-type" evidence="5">
    <location>
        <begin position="299"/>
        <end position="327"/>
    </location>
</feature>
<dbReference type="InterPro" id="IPR036855">
    <property type="entry name" value="Znf_CCCH_sf"/>
</dbReference>
<feature type="zinc finger region" description="C3H1-type" evidence="5">
    <location>
        <begin position="345"/>
        <end position="373"/>
    </location>
</feature>
<dbReference type="Gene3D" id="2.30.30.1190">
    <property type="match status" value="1"/>
</dbReference>
<evidence type="ECO:0000259" key="7">
    <source>
        <dbReference type="PROSITE" id="PS50103"/>
    </source>
</evidence>
<dbReference type="InterPro" id="IPR000571">
    <property type="entry name" value="Znf_CCCH"/>
</dbReference>
<dbReference type="SMART" id="SM00356">
    <property type="entry name" value="ZnF_C3H1"/>
    <property type="match status" value="5"/>
</dbReference>
<dbReference type="GO" id="GO:0003729">
    <property type="term" value="F:mRNA binding"/>
    <property type="evidence" value="ECO:0007669"/>
    <property type="project" value="UniProtKB-ARBA"/>
</dbReference>
<keyword evidence="9" id="KW-1185">Reference proteome</keyword>
<dbReference type="Gene3D" id="4.10.1000.10">
    <property type="entry name" value="Zinc finger, CCCH-type"/>
    <property type="match status" value="2"/>
</dbReference>
<organism evidence="8 9">
    <name type="scientific">Malus domestica</name>
    <name type="common">Apple</name>
    <name type="synonym">Pyrus malus</name>
    <dbReference type="NCBI Taxonomy" id="3750"/>
    <lineage>
        <taxon>Eukaryota</taxon>
        <taxon>Viridiplantae</taxon>
        <taxon>Streptophyta</taxon>
        <taxon>Embryophyta</taxon>
        <taxon>Tracheophyta</taxon>
        <taxon>Spermatophyta</taxon>
        <taxon>Magnoliopsida</taxon>
        <taxon>eudicotyledons</taxon>
        <taxon>Gunneridae</taxon>
        <taxon>Pentapetalae</taxon>
        <taxon>rosids</taxon>
        <taxon>fabids</taxon>
        <taxon>Rosales</taxon>
        <taxon>Rosaceae</taxon>
        <taxon>Amygdaloideae</taxon>
        <taxon>Maleae</taxon>
        <taxon>Malus</taxon>
    </lineage>
</organism>
<evidence type="ECO:0000313" key="8">
    <source>
        <dbReference type="EMBL" id="RXH80266.1"/>
    </source>
</evidence>
<sequence>MERYGRAAEGSQSDPPPEWNIPGPETGLEESMWQLGLRPGESYPERPDEADCSYYLRTGICGYGSRCRYNHPRDRSTVTVAARPGGLEYPERASQPVCQYYMRTGTCKFGASCKFHHPKQGGSSGSPVSLNYYGYPLRPGERECSYYVKTGQCKFSATCKFHHPQPAGIQLPVPSPAPRVSPVPATHTLYQTVQSPSVSSQQYEVVFARPPLLQGSYVPSPYGQVLLSPGTIPFPGWNPYQAPASQLPSSTQPGVGSGTLYTQLSPSAPAYTGVYQPIPLPSSFGLPTTSQKELSFPERPGQPECQYYMRTGDCKFGSSCRYHHPPEAVQPKATVVLSSSGLPSRPGAPLCTHYQQRGACKFGPACKFDHPIGTLSYSSSTSSLADMPVAPYPVGSSIGTLAPSSSSSELRPELSSSSGKELVSARMSSSLSTSSGSVGSTVSKGGVTPVGVQQSSQGSGPSSCSSLCLYHLYTAIPFIPNKPWPTSKSLAKTPYSFPSFLFNNLERICGSFRQIRVHLQFWSSLSSFVLHHFSERIH</sequence>
<feature type="zinc finger region" description="C3H1-type" evidence="5">
    <location>
        <begin position="92"/>
        <end position="120"/>
    </location>
</feature>
<dbReference type="Proteomes" id="UP000290289">
    <property type="component" value="Chromosome 13"/>
</dbReference>
<dbReference type="GO" id="GO:0008270">
    <property type="term" value="F:zinc ion binding"/>
    <property type="evidence" value="ECO:0007669"/>
    <property type="project" value="UniProtKB-KW"/>
</dbReference>
<gene>
    <name evidence="8" type="ORF">DVH24_041413</name>
</gene>